<keyword evidence="1" id="KW-0808">Transferase</keyword>
<dbReference type="InterPro" id="IPR016181">
    <property type="entry name" value="Acyl_CoA_acyltransferase"/>
</dbReference>
<reference evidence="4 5" key="1">
    <citation type="submission" date="2017-06" db="EMBL/GenBank/DDBJ databases">
        <authorList>
            <person name="Kim H.J."/>
            <person name="Triplett B.A."/>
        </authorList>
    </citation>
    <scope>NUCLEOTIDE SEQUENCE [LARGE SCALE GENOMIC DNA]</scope>
    <source>
        <strain evidence="4 5">DSM 29052</strain>
    </source>
</reference>
<dbReference type="SUPFAM" id="SSF55729">
    <property type="entry name" value="Acyl-CoA N-acyltransferases (Nat)"/>
    <property type="match status" value="1"/>
</dbReference>
<protein>
    <submittedName>
        <fullName evidence="4">Ribosomal protein S18 acetylase RimI</fullName>
    </submittedName>
</protein>
<keyword evidence="5" id="KW-1185">Reference proteome</keyword>
<dbReference type="GO" id="GO:0005840">
    <property type="term" value="C:ribosome"/>
    <property type="evidence" value="ECO:0007669"/>
    <property type="project" value="UniProtKB-KW"/>
</dbReference>
<dbReference type="EMBL" id="FZNN01000010">
    <property type="protein sequence ID" value="SNR56396.1"/>
    <property type="molecule type" value="Genomic_DNA"/>
</dbReference>
<dbReference type="InterPro" id="IPR050832">
    <property type="entry name" value="Bact_Acetyltransf"/>
</dbReference>
<dbReference type="GO" id="GO:0016747">
    <property type="term" value="F:acyltransferase activity, transferring groups other than amino-acyl groups"/>
    <property type="evidence" value="ECO:0007669"/>
    <property type="project" value="InterPro"/>
</dbReference>
<dbReference type="PANTHER" id="PTHR43877">
    <property type="entry name" value="AMINOALKYLPHOSPHONATE N-ACETYLTRANSFERASE-RELATED-RELATED"/>
    <property type="match status" value="1"/>
</dbReference>
<evidence type="ECO:0000256" key="2">
    <source>
        <dbReference type="ARBA" id="ARBA00023315"/>
    </source>
</evidence>
<evidence type="ECO:0000313" key="5">
    <source>
        <dbReference type="Proteomes" id="UP000198417"/>
    </source>
</evidence>
<feature type="domain" description="N-acetyltransferase" evidence="3">
    <location>
        <begin position="1"/>
        <end position="148"/>
    </location>
</feature>
<dbReference type="PANTHER" id="PTHR43877:SF2">
    <property type="entry name" value="AMINOALKYLPHOSPHONATE N-ACETYLTRANSFERASE-RELATED"/>
    <property type="match status" value="1"/>
</dbReference>
<evidence type="ECO:0000313" key="4">
    <source>
        <dbReference type="EMBL" id="SNR56396.1"/>
    </source>
</evidence>
<keyword evidence="4" id="KW-0689">Ribosomal protein</keyword>
<dbReference type="Pfam" id="PF00583">
    <property type="entry name" value="Acetyltransf_1"/>
    <property type="match status" value="1"/>
</dbReference>
<dbReference type="RefSeq" id="WP_089270957.1">
    <property type="nucleotide sequence ID" value="NZ_FZNN01000010.1"/>
</dbReference>
<keyword evidence="4" id="KW-0687">Ribonucleoprotein</keyword>
<dbReference type="InterPro" id="IPR000182">
    <property type="entry name" value="GNAT_dom"/>
</dbReference>
<evidence type="ECO:0000259" key="3">
    <source>
        <dbReference type="PROSITE" id="PS51186"/>
    </source>
</evidence>
<accession>A0A238XBI3</accession>
<dbReference type="Proteomes" id="UP000198417">
    <property type="component" value="Unassembled WGS sequence"/>
</dbReference>
<dbReference type="Gene3D" id="3.40.630.30">
    <property type="match status" value="1"/>
</dbReference>
<keyword evidence="2" id="KW-0012">Acyltransferase</keyword>
<organism evidence="4 5">
    <name type="scientific">Puniceibacterium sediminis</name>
    <dbReference type="NCBI Taxonomy" id="1608407"/>
    <lineage>
        <taxon>Bacteria</taxon>
        <taxon>Pseudomonadati</taxon>
        <taxon>Pseudomonadota</taxon>
        <taxon>Alphaproteobacteria</taxon>
        <taxon>Rhodobacterales</taxon>
        <taxon>Paracoccaceae</taxon>
        <taxon>Puniceibacterium</taxon>
    </lineage>
</organism>
<sequence length="150" mass="16340">MIRPATPDDLTAIRAIAVAAYAPYIPVIGRKPAPMAADYAAQIAEGWVHVADPTGTGPVGFVVFYPAGDTMFLENIAVSRAAVGQGIGKALMAFCETQARQTGMTAITLYTNALMTDNLRIYPHLGYVQTDRRTEDGFDRVYFRKDLRLP</sequence>
<gene>
    <name evidence="4" type="ORF">SAMN06265370_11099</name>
</gene>
<dbReference type="PROSITE" id="PS51186">
    <property type="entry name" value="GNAT"/>
    <property type="match status" value="1"/>
</dbReference>
<evidence type="ECO:0000256" key="1">
    <source>
        <dbReference type="ARBA" id="ARBA00022679"/>
    </source>
</evidence>
<proteinExistence type="predicted"/>
<name>A0A238XBI3_9RHOB</name>
<dbReference type="CDD" id="cd04301">
    <property type="entry name" value="NAT_SF"/>
    <property type="match status" value="1"/>
</dbReference>
<dbReference type="OrthoDB" id="281808at2"/>
<dbReference type="AlphaFoldDB" id="A0A238XBI3"/>